<sequence length="171" mass="19581">MNKNEQNFQQYLKSSILIHVALLMGQVFFTAFTVFFHQTQGPLVADAEELRTLFMIIVPLFFLGTFSVSKIVVGKKLKFAIVETELKTKIESYRSLNIIKYAMLEGSAFFAIITYLLTGEMLLLGFAVIIMLLFATYYPSKDKLVRELELNKEEQTKLNDSEFVVAEAARR</sequence>
<evidence type="ECO:0000313" key="3">
    <source>
        <dbReference type="Proteomes" id="UP000233535"/>
    </source>
</evidence>
<organism evidence="2 3">
    <name type="scientific">Labilibaculum filiforme</name>
    <dbReference type="NCBI Taxonomy" id="1940526"/>
    <lineage>
        <taxon>Bacteria</taxon>
        <taxon>Pseudomonadati</taxon>
        <taxon>Bacteroidota</taxon>
        <taxon>Bacteroidia</taxon>
        <taxon>Marinilabiliales</taxon>
        <taxon>Marinifilaceae</taxon>
        <taxon>Labilibaculum</taxon>
    </lineage>
</organism>
<dbReference type="RefSeq" id="WP_101260372.1">
    <property type="nucleotide sequence ID" value="NZ_MVDD01000003.1"/>
</dbReference>
<dbReference type="OrthoDB" id="1151358at2"/>
<keyword evidence="3" id="KW-1185">Reference proteome</keyword>
<keyword evidence="1" id="KW-1133">Transmembrane helix</keyword>
<evidence type="ECO:0000313" key="2">
    <source>
        <dbReference type="EMBL" id="PKQ64233.1"/>
    </source>
</evidence>
<feature type="transmembrane region" description="Helical" evidence="1">
    <location>
        <begin position="50"/>
        <end position="68"/>
    </location>
</feature>
<feature type="transmembrane region" description="Helical" evidence="1">
    <location>
        <begin position="16"/>
        <end position="38"/>
    </location>
</feature>
<gene>
    <name evidence="2" type="ORF">BZG02_05270</name>
</gene>
<proteinExistence type="predicted"/>
<dbReference type="AlphaFoldDB" id="A0A2N3I1V2"/>
<feature type="transmembrane region" description="Helical" evidence="1">
    <location>
        <begin position="123"/>
        <end position="140"/>
    </location>
</feature>
<feature type="transmembrane region" description="Helical" evidence="1">
    <location>
        <begin position="98"/>
        <end position="117"/>
    </location>
</feature>
<keyword evidence="1" id="KW-0812">Transmembrane</keyword>
<keyword evidence="1" id="KW-0472">Membrane</keyword>
<dbReference type="EMBL" id="MVDD01000003">
    <property type="protein sequence ID" value="PKQ64233.1"/>
    <property type="molecule type" value="Genomic_DNA"/>
</dbReference>
<reference evidence="2 3" key="1">
    <citation type="journal article" date="2017" name="Front. Microbiol.">
        <title>Labilibaculum manganireducens gen. nov., sp. nov. and Labilibaculum filiforme sp. nov., Novel Bacteroidetes Isolated from Subsurface Sediments of the Baltic Sea.</title>
        <authorList>
            <person name="Vandieken V."/>
            <person name="Marshall I.P."/>
            <person name="Niemann H."/>
            <person name="Engelen B."/>
            <person name="Cypionka H."/>
        </authorList>
    </citation>
    <scope>NUCLEOTIDE SEQUENCE [LARGE SCALE GENOMIC DNA]</scope>
    <source>
        <strain evidence="2 3">59.16B</strain>
    </source>
</reference>
<name>A0A2N3I1V2_9BACT</name>
<protein>
    <submittedName>
        <fullName evidence="2">Uncharacterized protein</fullName>
    </submittedName>
</protein>
<accession>A0A2N3I1V2</accession>
<comment type="caution">
    <text evidence="2">The sequence shown here is derived from an EMBL/GenBank/DDBJ whole genome shotgun (WGS) entry which is preliminary data.</text>
</comment>
<dbReference type="Proteomes" id="UP000233535">
    <property type="component" value="Unassembled WGS sequence"/>
</dbReference>
<evidence type="ECO:0000256" key="1">
    <source>
        <dbReference type="SAM" id="Phobius"/>
    </source>
</evidence>